<accession>A0ABS0CUN3</accession>
<evidence type="ECO:0000313" key="3">
    <source>
        <dbReference type="Proteomes" id="UP000702209"/>
    </source>
</evidence>
<feature type="domain" description="DUF397" evidence="1">
    <location>
        <begin position="8"/>
        <end position="60"/>
    </location>
</feature>
<proteinExistence type="predicted"/>
<evidence type="ECO:0000313" key="2">
    <source>
        <dbReference type="EMBL" id="MBF6300319.1"/>
    </source>
</evidence>
<dbReference type="RefSeq" id="WP_195131559.1">
    <property type="nucleotide sequence ID" value="NZ_JADLQX010000017.1"/>
</dbReference>
<name>A0ABS0CUN3_9NOCA</name>
<comment type="caution">
    <text evidence="2">The sequence shown here is derived from an EMBL/GenBank/DDBJ whole genome shotgun (WGS) entry which is preliminary data.</text>
</comment>
<dbReference type="EMBL" id="JADLQX010000017">
    <property type="protein sequence ID" value="MBF6300319.1"/>
    <property type="molecule type" value="Genomic_DNA"/>
</dbReference>
<dbReference type="Proteomes" id="UP000702209">
    <property type="component" value="Unassembled WGS sequence"/>
</dbReference>
<evidence type="ECO:0000259" key="1">
    <source>
        <dbReference type="Pfam" id="PF04149"/>
    </source>
</evidence>
<sequence length="68" mass="7167">MSVVLSGAEWFKSSYSESGGQCVEVAWLPGGGVGIRDSKNPTGPALVFTPGEWDAFTAGMNDGEFKRP</sequence>
<reference evidence="2 3" key="1">
    <citation type="submission" date="2020-10" db="EMBL/GenBank/DDBJ databases">
        <title>Identification of Nocardia species via Next-generation sequencing and recognition of intraspecies genetic diversity.</title>
        <authorList>
            <person name="Li P."/>
            <person name="Li P."/>
            <person name="Lu B."/>
        </authorList>
    </citation>
    <scope>NUCLEOTIDE SEQUENCE [LARGE SCALE GENOMIC DNA]</scope>
    <source>
        <strain evidence="2 3">BJ06-0157</strain>
    </source>
</reference>
<gene>
    <name evidence="2" type="ORF">IU459_22645</name>
</gene>
<dbReference type="Pfam" id="PF04149">
    <property type="entry name" value="DUF397"/>
    <property type="match status" value="1"/>
</dbReference>
<protein>
    <submittedName>
        <fullName evidence="2">DUF397 domain-containing protein</fullName>
    </submittedName>
</protein>
<organism evidence="2 3">
    <name type="scientific">Nocardia amamiensis</name>
    <dbReference type="NCBI Taxonomy" id="404578"/>
    <lineage>
        <taxon>Bacteria</taxon>
        <taxon>Bacillati</taxon>
        <taxon>Actinomycetota</taxon>
        <taxon>Actinomycetes</taxon>
        <taxon>Mycobacteriales</taxon>
        <taxon>Nocardiaceae</taxon>
        <taxon>Nocardia</taxon>
    </lineage>
</organism>
<keyword evidence="3" id="KW-1185">Reference proteome</keyword>
<dbReference type="InterPro" id="IPR007278">
    <property type="entry name" value="DUF397"/>
</dbReference>